<proteinExistence type="predicted"/>
<dbReference type="Pfam" id="PF07730">
    <property type="entry name" value="HisKA_3"/>
    <property type="match status" value="1"/>
</dbReference>
<keyword evidence="8" id="KW-0808">Transferase</keyword>
<evidence type="ECO:0000256" key="12">
    <source>
        <dbReference type="ARBA" id="ARBA00023012"/>
    </source>
</evidence>
<organism evidence="20 21">
    <name type="scientific">Winogradskya consettensis</name>
    <dbReference type="NCBI Taxonomy" id="113560"/>
    <lineage>
        <taxon>Bacteria</taxon>
        <taxon>Bacillati</taxon>
        <taxon>Actinomycetota</taxon>
        <taxon>Actinomycetes</taxon>
        <taxon>Micromonosporales</taxon>
        <taxon>Micromonosporaceae</taxon>
        <taxon>Winogradskya</taxon>
    </lineage>
</organism>
<dbReference type="EMBL" id="BOQP01000004">
    <property type="protein sequence ID" value="GIM67909.1"/>
    <property type="molecule type" value="Genomic_DNA"/>
</dbReference>
<comment type="caution">
    <text evidence="20">The sequence shown here is derived from an EMBL/GenBank/DDBJ whole genome shotgun (WGS) entry which is preliminary data.</text>
</comment>
<dbReference type="Gene3D" id="3.30.565.10">
    <property type="entry name" value="Histidine kinase-like ATPase, C-terminal domain"/>
    <property type="match status" value="1"/>
</dbReference>
<feature type="transmembrane region" description="Helical" evidence="18">
    <location>
        <begin position="84"/>
        <end position="110"/>
    </location>
</feature>
<dbReference type="CDD" id="cd16917">
    <property type="entry name" value="HATPase_UhpB-NarQ-NarX-like"/>
    <property type="match status" value="1"/>
</dbReference>
<evidence type="ECO:0000256" key="1">
    <source>
        <dbReference type="ARBA" id="ARBA00000085"/>
    </source>
</evidence>
<dbReference type="InterPro" id="IPR036890">
    <property type="entry name" value="HATPase_C_sf"/>
</dbReference>
<dbReference type="InterPro" id="IPR017205">
    <property type="entry name" value="Sig_transdc_His_kinase_ChrS"/>
</dbReference>
<comment type="cofactor">
    <cofactor evidence="2">
        <name>[4Fe-4S] cluster</name>
        <dbReference type="ChEBI" id="CHEBI:49883"/>
    </cofactor>
</comment>
<dbReference type="Proteomes" id="UP000680865">
    <property type="component" value="Unassembled WGS sequence"/>
</dbReference>
<evidence type="ECO:0000256" key="10">
    <source>
        <dbReference type="ARBA" id="ARBA00022777"/>
    </source>
</evidence>
<protein>
    <recommendedName>
        <fullName evidence="5">Oxygen sensor histidine kinase NreB</fullName>
        <ecNumber evidence="4">2.7.13.3</ecNumber>
    </recommendedName>
    <alternativeName>
        <fullName evidence="15">Nitrogen regulation protein B</fullName>
    </alternativeName>
</protein>
<evidence type="ECO:0000256" key="13">
    <source>
        <dbReference type="ARBA" id="ARBA00023014"/>
    </source>
</evidence>
<evidence type="ECO:0000256" key="9">
    <source>
        <dbReference type="ARBA" id="ARBA00022723"/>
    </source>
</evidence>
<keyword evidence="21" id="KW-1185">Reference proteome</keyword>
<comment type="subcellular location">
    <subcellularLocation>
        <location evidence="3">Cytoplasm</location>
    </subcellularLocation>
</comment>
<name>A0A919VJ52_9ACTN</name>
<reference evidence="20" key="1">
    <citation type="submission" date="2021-03" db="EMBL/GenBank/DDBJ databases">
        <title>Whole genome shotgun sequence of Actinoplanes consettensis NBRC 14913.</title>
        <authorList>
            <person name="Komaki H."/>
            <person name="Tamura T."/>
        </authorList>
    </citation>
    <scope>NUCLEOTIDE SEQUENCE</scope>
    <source>
        <strain evidence="20">NBRC 14913</strain>
    </source>
</reference>
<feature type="domain" description="Histidine kinase" evidence="19">
    <location>
        <begin position="329"/>
        <end position="422"/>
    </location>
</feature>
<dbReference type="Pfam" id="PF02518">
    <property type="entry name" value="HATPase_c"/>
    <property type="match status" value="1"/>
</dbReference>
<keyword evidence="18" id="KW-0472">Membrane</keyword>
<comment type="function">
    <text evidence="14">Member of the two-component regulatory system NreB/NreC involved in the control of dissimilatory nitrate/nitrite reduction in response to oxygen. NreB functions as a direct oxygen sensor histidine kinase which is autophosphorylated, in the absence of oxygen, probably at the conserved histidine residue, and transfers its phosphate group probably to a conserved aspartate residue of NreC. NreB/NreC activates the expression of the nitrate (narGHJI) and nitrite (nir) reductase operons, as well as the putative nitrate transporter gene narT.</text>
</comment>
<keyword evidence="7" id="KW-0963">Cytoplasm</keyword>
<evidence type="ECO:0000256" key="17">
    <source>
        <dbReference type="SAM" id="MobiDB-lite"/>
    </source>
</evidence>
<evidence type="ECO:0000256" key="6">
    <source>
        <dbReference type="ARBA" id="ARBA00022485"/>
    </source>
</evidence>
<keyword evidence="9" id="KW-0479">Metal-binding</keyword>
<dbReference type="InterPro" id="IPR005467">
    <property type="entry name" value="His_kinase_dom"/>
</dbReference>
<evidence type="ECO:0000256" key="2">
    <source>
        <dbReference type="ARBA" id="ARBA00001966"/>
    </source>
</evidence>
<sequence>MSREETVSIEAELREEFDRWESKGNTALKLVPYFLLAVSVTISLLQPFGHSRTQLVAALGLSVTVACWMLWFHTLHPRPVMVLYYAGLLALTAALVAIAPWYGFFAFACYSQAYYLRGRWRYLGAAATATISATAFLGGVAGINADGLWGAWLGVGAVSAVLAVALFYFAEMAIHRNDRQRQALVELHHANVRLEDALAENAGLQARLMEQAREAGVFDERQRMAREIHDTLAQGLGGILTQLQAAEQTMDKPETLHRHMTNAMDLARESLTEARQSVYAVQPAMLADARLPDAIGEVARRWSRVNAIDAALTTTGDARPMHTDVEVTLLRTAQEALANVAKHARAGRVGLTLSYMEDLVTLDVRDDGVGFDPAARRATASRDGGFGLAGMRQRVQRLAGRLEIESEPGGGTAISATVPAIPAPGAMQ</sequence>
<feature type="region of interest" description="Disordered" evidence="17">
    <location>
        <begin position="408"/>
        <end position="428"/>
    </location>
</feature>
<dbReference type="PRINTS" id="PR00344">
    <property type="entry name" value="BCTRLSENSOR"/>
</dbReference>
<feature type="coiled-coil region" evidence="16">
    <location>
        <begin position="187"/>
        <end position="214"/>
    </location>
</feature>
<feature type="transmembrane region" description="Helical" evidence="18">
    <location>
        <begin position="149"/>
        <end position="170"/>
    </location>
</feature>
<dbReference type="Gene3D" id="1.20.5.1930">
    <property type="match status" value="1"/>
</dbReference>
<dbReference type="GO" id="GO:0005737">
    <property type="term" value="C:cytoplasm"/>
    <property type="evidence" value="ECO:0007669"/>
    <property type="project" value="UniProtKB-SubCell"/>
</dbReference>
<dbReference type="AlphaFoldDB" id="A0A919VJ52"/>
<evidence type="ECO:0000259" key="19">
    <source>
        <dbReference type="PROSITE" id="PS50109"/>
    </source>
</evidence>
<evidence type="ECO:0000256" key="8">
    <source>
        <dbReference type="ARBA" id="ARBA00022679"/>
    </source>
</evidence>
<evidence type="ECO:0000256" key="11">
    <source>
        <dbReference type="ARBA" id="ARBA00023004"/>
    </source>
</evidence>
<accession>A0A919VJ52</accession>
<dbReference type="PANTHER" id="PTHR24421:SF62">
    <property type="entry name" value="SENSORY TRANSDUCTION HISTIDINE KINASE"/>
    <property type="match status" value="1"/>
</dbReference>
<evidence type="ECO:0000256" key="5">
    <source>
        <dbReference type="ARBA" id="ARBA00017322"/>
    </source>
</evidence>
<keyword evidence="13" id="KW-0411">Iron-sulfur</keyword>
<keyword evidence="6" id="KW-0004">4Fe-4S</keyword>
<dbReference type="GO" id="GO:0000155">
    <property type="term" value="F:phosphorelay sensor kinase activity"/>
    <property type="evidence" value="ECO:0007669"/>
    <property type="project" value="InterPro"/>
</dbReference>
<keyword evidence="16" id="KW-0175">Coiled coil</keyword>
<dbReference type="InterPro" id="IPR004358">
    <property type="entry name" value="Sig_transdc_His_kin-like_C"/>
</dbReference>
<evidence type="ECO:0000256" key="14">
    <source>
        <dbReference type="ARBA" id="ARBA00024827"/>
    </source>
</evidence>
<comment type="catalytic activity">
    <reaction evidence="1">
        <text>ATP + protein L-histidine = ADP + protein N-phospho-L-histidine.</text>
        <dbReference type="EC" id="2.7.13.3"/>
    </reaction>
</comment>
<dbReference type="EC" id="2.7.13.3" evidence="4"/>
<dbReference type="PANTHER" id="PTHR24421">
    <property type="entry name" value="NITRATE/NITRITE SENSOR PROTEIN NARX-RELATED"/>
    <property type="match status" value="1"/>
</dbReference>
<evidence type="ECO:0000256" key="15">
    <source>
        <dbReference type="ARBA" id="ARBA00030800"/>
    </source>
</evidence>
<evidence type="ECO:0000313" key="21">
    <source>
        <dbReference type="Proteomes" id="UP000680865"/>
    </source>
</evidence>
<dbReference type="InterPro" id="IPR011712">
    <property type="entry name" value="Sig_transdc_His_kin_sub3_dim/P"/>
</dbReference>
<dbReference type="PIRSF" id="PIRSF037434">
    <property type="entry name" value="STHK_ChrS"/>
    <property type="match status" value="1"/>
</dbReference>
<dbReference type="GO" id="GO:0046872">
    <property type="term" value="F:metal ion binding"/>
    <property type="evidence" value="ECO:0007669"/>
    <property type="project" value="UniProtKB-KW"/>
</dbReference>
<dbReference type="RefSeq" id="WP_244875736.1">
    <property type="nucleotide sequence ID" value="NZ_BAAATW010000002.1"/>
</dbReference>
<dbReference type="GO" id="GO:0046983">
    <property type="term" value="F:protein dimerization activity"/>
    <property type="evidence" value="ECO:0007669"/>
    <property type="project" value="InterPro"/>
</dbReference>
<evidence type="ECO:0000313" key="20">
    <source>
        <dbReference type="EMBL" id="GIM67909.1"/>
    </source>
</evidence>
<evidence type="ECO:0000256" key="3">
    <source>
        <dbReference type="ARBA" id="ARBA00004496"/>
    </source>
</evidence>
<feature type="transmembrane region" description="Helical" evidence="18">
    <location>
        <begin position="55"/>
        <end position="72"/>
    </location>
</feature>
<dbReference type="GO" id="GO:0051539">
    <property type="term" value="F:4 iron, 4 sulfur cluster binding"/>
    <property type="evidence" value="ECO:0007669"/>
    <property type="project" value="UniProtKB-KW"/>
</dbReference>
<evidence type="ECO:0000256" key="4">
    <source>
        <dbReference type="ARBA" id="ARBA00012438"/>
    </source>
</evidence>
<dbReference type="InterPro" id="IPR050482">
    <property type="entry name" value="Sensor_HK_TwoCompSys"/>
</dbReference>
<dbReference type="SUPFAM" id="SSF55874">
    <property type="entry name" value="ATPase domain of HSP90 chaperone/DNA topoisomerase II/histidine kinase"/>
    <property type="match status" value="1"/>
</dbReference>
<evidence type="ECO:0000256" key="7">
    <source>
        <dbReference type="ARBA" id="ARBA00022490"/>
    </source>
</evidence>
<dbReference type="InterPro" id="IPR003594">
    <property type="entry name" value="HATPase_dom"/>
</dbReference>
<keyword evidence="18" id="KW-1133">Transmembrane helix</keyword>
<keyword evidence="11" id="KW-0408">Iron</keyword>
<keyword evidence="18" id="KW-0812">Transmembrane</keyword>
<keyword evidence="10 20" id="KW-0418">Kinase</keyword>
<feature type="transmembrane region" description="Helical" evidence="18">
    <location>
        <begin position="122"/>
        <end position="143"/>
    </location>
</feature>
<evidence type="ECO:0000256" key="18">
    <source>
        <dbReference type="SAM" id="Phobius"/>
    </source>
</evidence>
<keyword evidence="12" id="KW-0902">Two-component regulatory system</keyword>
<dbReference type="PROSITE" id="PS50109">
    <property type="entry name" value="HIS_KIN"/>
    <property type="match status" value="1"/>
</dbReference>
<feature type="transmembrane region" description="Helical" evidence="18">
    <location>
        <begin position="30"/>
        <end position="48"/>
    </location>
</feature>
<gene>
    <name evidence="20" type="ORF">Aco04nite_08350</name>
</gene>
<dbReference type="SMART" id="SM00387">
    <property type="entry name" value="HATPase_c"/>
    <property type="match status" value="1"/>
</dbReference>
<evidence type="ECO:0000256" key="16">
    <source>
        <dbReference type="SAM" id="Coils"/>
    </source>
</evidence>
<dbReference type="GO" id="GO:0016020">
    <property type="term" value="C:membrane"/>
    <property type="evidence" value="ECO:0007669"/>
    <property type="project" value="InterPro"/>
</dbReference>